<reference evidence="1" key="1">
    <citation type="submission" date="2021-06" db="EMBL/GenBank/DDBJ databases">
        <authorList>
            <person name="Kallberg Y."/>
            <person name="Tangrot J."/>
            <person name="Rosling A."/>
        </authorList>
    </citation>
    <scope>NUCLEOTIDE SEQUENCE</scope>
    <source>
        <strain evidence="1">AU212A</strain>
    </source>
</reference>
<keyword evidence="2" id="KW-1185">Reference proteome</keyword>
<gene>
    <name evidence="1" type="ORF">SCALOS_LOCUS4818</name>
</gene>
<organism evidence="1 2">
    <name type="scientific">Scutellospora calospora</name>
    <dbReference type="NCBI Taxonomy" id="85575"/>
    <lineage>
        <taxon>Eukaryota</taxon>
        <taxon>Fungi</taxon>
        <taxon>Fungi incertae sedis</taxon>
        <taxon>Mucoromycota</taxon>
        <taxon>Glomeromycotina</taxon>
        <taxon>Glomeromycetes</taxon>
        <taxon>Diversisporales</taxon>
        <taxon>Gigasporaceae</taxon>
        <taxon>Scutellospora</taxon>
    </lineage>
</organism>
<sequence length="191" mass="22186">MSDYTYNSNALFSANRGSSKDVKLSVDDELFIGDELFISNKLFIDITVKYFHNSSTRNILGHLWTKHRIDKDYPKGIETSDMIIKATELQKAIDYLALILLLEYKHCDQLDSEYLNLTYSILNLIYPTMKLFIKKFMPSDEQTKKDYINLLFESKEQTNNQSQLIDKENSNKNSNESNIDESVTSTILKQL</sequence>
<proteinExistence type="predicted"/>
<evidence type="ECO:0000313" key="2">
    <source>
        <dbReference type="Proteomes" id="UP000789860"/>
    </source>
</evidence>
<name>A0ACA9LQZ2_9GLOM</name>
<protein>
    <submittedName>
        <fullName evidence="1">10074_t:CDS:1</fullName>
    </submittedName>
</protein>
<dbReference type="EMBL" id="CAJVPM010006951">
    <property type="protein sequence ID" value="CAG8540325.1"/>
    <property type="molecule type" value="Genomic_DNA"/>
</dbReference>
<comment type="caution">
    <text evidence="1">The sequence shown here is derived from an EMBL/GenBank/DDBJ whole genome shotgun (WGS) entry which is preliminary data.</text>
</comment>
<accession>A0ACA9LQZ2</accession>
<evidence type="ECO:0000313" key="1">
    <source>
        <dbReference type="EMBL" id="CAG8540325.1"/>
    </source>
</evidence>
<dbReference type="Proteomes" id="UP000789860">
    <property type="component" value="Unassembled WGS sequence"/>
</dbReference>